<feature type="compositionally biased region" description="Low complexity" evidence="1">
    <location>
        <begin position="12"/>
        <end position="21"/>
    </location>
</feature>
<keyword evidence="2" id="KW-1133">Transmembrane helix</keyword>
<evidence type="ECO:0000256" key="1">
    <source>
        <dbReference type="SAM" id="MobiDB-lite"/>
    </source>
</evidence>
<dbReference type="AlphaFoldDB" id="A0AAU7APJ6"/>
<feature type="transmembrane region" description="Helical" evidence="2">
    <location>
        <begin position="67"/>
        <end position="94"/>
    </location>
</feature>
<dbReference type="Pfam" id="PF02405">
    <property type="entry name" value="MlaE"/>
    <property type="match status" value="1"/>
</dbReference>
<evidence type="ECO:0000256" key="2">
    <source>
        <dbReference type="SAM" id="Phobius"/>
    </source>
</evidence>
<feature type="region of interest" description="Disordered" evidence="1">
    <location>
        <begin position="1"/>
        <end position="21"/>
    </location>
</feature>
<dbReference type="KEGG" id="parq:DSM112329_00340"/>
<name>A0AAU7APJ6_9ACTN</name>
<proteinExistence type="predicted"/>
<accession>A0AAU7APJ6</accession>
<dbReference type="PANTHER" id="PTHR30188">
    <property type="entry name" value="ABC TRANSPORTER PERMEASE PROTEIN-RELATED"/>
    <property type="match status" value="1"/>
</dbReference>
<dbReference type="GO" id="GO:0043190">
    <property type="term" value="C:ATP-binding cassette (ABC) transporter complex"/>
    <property type="evidence" value="ECO:0007669"/>
    <property type="project" value="InterPro"/>
</dbReference>
<reference evidence="3" key="1">
    <citation type="submission" date="2022-12" db="EMBL/GenBank/DDBJ databases">
        <title>Paraconexibacter alkalitolerans sp. nov. and Baekduia alba sp. nov., isolated from soil and emended description of the genera Paraconexibacter (Chun et al., 2020) and Baekduia (An et al., 2020).</title>
        <authorList>
            <person name="Vieira S."/>
            <person name="Huber K.J."/>
            <person name="Geppert A."/>
            <person name="Wolf J."/>
            <person name="Neumann-Schaal M."/>
            <person name="Muesken M."/>
            <person name="Overmann J."/>
        </authorList>
    </citation>
    <scope>NUCLEOTIDE SEQUENCE</scope>
    <source>
        <strain evidence="3">AEG42_29</strain>
    </source>
</reference>
<protein>
    <recommendedName>
        <fullName evidence="4">ABC transporter permease</fullName>
    </recommendedName>
</protein>
<feature type="transmembrane region" description="Helical" evidence="2">
    <location>
        <begin position="216"/>
        <end position="238"/>
    </location>
</feature>
<keyword evidence="2" id="KW-0812">Transmembrane</keyword>
<sequence length="284" mass="29697">MAIASSPHREPGAPAAPAPVTAPVRKPSAVVGVLREGGELLRFSGRVLKVLPRSVGYTSEVMRQAAIIIPATSVLLVVMQMLIGISTVNFIYFLLKALGATDFTGIGTALTLRVAAVCMFGYVFVSKVCGGFVAELGAMKINQEISALESGGVDPLMYVVGTRLIASLLFIPIGTALTIVGLFAGQYLEAVIVLQGLTGAGLEQFHWGTQTLSDSLYVLVVAATTVLFTGLASCFYGLRTSGGPAAVGEAVARSVIVNLVIVGIVDMFWVMFWYGSGNFFPIGG</sequence>
<evidence type="ECO:0000313" key="3">
    <source>
        <dbReference type="EMBL" id="XAY03521.1"/>
    </source>
</evidence>
<evidence type="ECO:0008006" key="4">
    <source>
        <dbReference type="Google" id="ProtNLM"/>
    </source>
</evidence>
<dbReference type="InterPro" id="IPR030802">
    <property type="entry name" value="Permease_MalE"/>
</dbReference>
<feature type="transmembrane region" description="Helical" evidence="2">
    <location>
        <begin position="114"/>
        <end position="134"/>
    </location>
</feature>
<dbReference type="EMBL" id="CP114014">
    <property type="protein sequence ID" value="XAY03521.1"/>
    <property type="molecule type" value="Genomic_DNA"/>
</dbReference>
<organism evidence="3">
    <name type="scientific">Paraconexibacter sp. AEG42_29</name>
    <dbReference type="NCBI Taxonomy" id="2997339"/>
    <lineage>
        <taxon>Bacteria</taxon>
        <taxon>Bacillati</taxon>
        <taxon>Actinomycetota</taxon>
        <taxon>Thermoleophilia</taxon>
        <taxon>Solirubrobacterales</taxon>
        <taxon>Paraconexibacteraceae</taxon>
        <taxon>Paraconexibacter</taxon>
    </lineage>
</organism>
<dbReference type="GO" id="GO:0005548">
    <property type="term" value="F:phospholipid transporter activity"/>
    <property type="evidence" value="ECO:0007669"/>
    <property type="project" value="TreeGrafter"/>
</dbReference>
<keyword evidence="2" id="KW-0472">Membrane</keyword>
<dbReference type="PANTHER" id="PTHR30188:SF13">
    <property type="entry name" value="CONSERVED HYPOTHETICAL INTEGRAL MEMBRANE PROTEIN YRBE3B"/>
    <property type="match status" value="1"/>
</dbReference>
<feature type="transmembrane region" description="Helical" evidence="2">
    <location>
        <begin position="250"/>
        <end position="274"/>
    </location>
</feature>
<gene>
    <name evidence="3" type="ORF">DSM112329_00340</name>
</gene>
<feature type="transmembrane region" description="Helical" evidence="2">
    <location>
        <begin position="164"/>
        <end position="188"/>
    </location>
</feature>
<dbReference type="RefSeq" id="WP_354700077.1">
    <property type="nucleotide sequence ID" value="NZ_CP114014.1"/>
</dbReference>